<dbReference type="RefSeq" id="WP_246032669.1">
    <property type="nucleotide sequence ID" value="NZ_SNYV01000002.1"/>
</dbReference>
<evidence type="ECO:0000313" key="4">
    <source>
        <dbReference type="Proteomes" id="UP000295292"/>
    </source>
</evidence>
<evidence type="ECO:0000259" key="2">
    <source>
        <dbReference type="Pfam" id="PF00389"/>
    </source>
</evidence>
<dbReference type="InterPro" id="IPR058205">
    <property type="entry name" value="D-LDH-like"/>
</dbReference>
<comment type="caution">
    <text evidence="3">The sequence shown here is derived from an EMBL/GenBank/DDBJ whole genome shotgun (WGS) entry which is preliminary data.</text>
</comment>
<dbReference type="PANTHER" id="PTHR43026">
    <property type="entry name" value="2-HYDROXYACID DEHYDROGENASE HOMOLOG 1-RELATED"/>
    <property type="match status" value="1"/>
</dbReference>
<proteinExistence type="predicted"/>
<dbReference type="InterPro" id="IPR006139">
    <property type="entry name" value="D-isomer_2_OHA_DH_cat_dom"/>
</dbReference>
<dbReference type="SUPFAM" id="SSF52283">
    <property type="entry name" value="Formate/glycerate dehydrogenase catalytic domain-like"/>
    <property type="match status" value="1"/>
</dbReference>
<feature type="domain" description="D-isomer specific 2-hydroxyacid dehydrogenase catalytic" evidence="2">
    <location>
        <begin position="13"/>
        <end position="106"/>
    </location>
</feature>
<dbReference type="AlphaFoldDB" id="A0A4R6WTV1"/>
<keyword evidence="1" id="KW-0520">NAD</keyword>
<dbReference type="Proteomes" id="UP000295292">
    <property type="component" value="Unassembled WGS sequence"/>
</dbReference>
<dbReference type="GO" id="GO:0008720">
    <property type="term" value="F:D-lactate dehydrogenase (NAD+) activity"/>
    <property type="evidence" value="ECO:0007669"/>
    <property type="project" value="TreeGrafter"/>
</dbReference>
<accession>A0A4R6WTV1</accession>
<dbReference type="GO" id="GO:0051287">
    <property type="term" value="F:NAD binding"/>
    <property type="evidence" value="ECO:0007669"/>
    <property type="project" value="InterPro"/>
</dbReference>
<evidence type="ECO:0000313" key="3">
    <source>
        <dbReference type="EMBL" id="TDQ82554.1"/>
    </source>
</evidence>
<evidence type="ECO:0000256" key="1">
    <source>
        <dbReference type="ARBA" id="ARBA00023027"/>
    </source>
</evidence>
<dbReference type="Pfam" id="PF00389">
    <property type="entry name" value="2-Hacid_dh"/>
    <property type="match status" value="1"/>
</dbReference>
<reference evidence="3 4" key="1">
    <citation type="submission" date="2019-03" db="EMBL/GenBank/DDBJ databases">
        <title>Genomic Encyclopedia of Archaeal and Bacterial Type Strains, Phase II (KMG-II): from individual species to whole genera.</title>
        <authorList>
            <person name="Goeker M."/>
        </authorList>
    </citation>
    <scope>NUCLEOTIDE SEQUENCE [LARGE SCALE GENOMIC DNA]</scope>
    <source>
        <strain evidence="3 4">DSM 28353</strain>
    </source>
</reference>
<dbReference type="EMBL" id="SNYV01000002">
    <property type="protein sequence ID" value="TDQ82554.1"/>
    <property type="molecule type" value="Genomic_DNA"/>
</dbReference>
<organism evidence="3 4">
    <name type="scientific">Sphingobacterium yanglingense</name>
    <dbReference type="NCBI Taxonomy" id="1437280"/>
    <lineage>
        <taxon>Bacteria</taxon>
        <taxon>Pseudomonadati</taxon>
        <taxon>Bacteroidota</taxon>
        <taxon>Sphingobacteriia</taxon>
        <taxon>Sphingobacteriales</taxon>
        <taxon>Sphingobacteriaceae</taxon>
        <taxon>Sphingobacterium</taxon>
    </lineage>
</organism>
<dbReference type="PANTHER" id="PTHR43026:SF1">
    <property type="entry name" value="2-HYDROXYACID DEHYDROGENASE HOMOLOG 1-RELATED"/>
    <property type="match status" value="1"/>
</dbReference>
<name>A0A4R6WTV1_9SPHI</name>
<keyword evidence="4" id="KW-1185">Reference proteome</keyword>
<protein>
    <submittedName>
        <fullName evidence="3">D-lactate dehydrogenase</fullName>
    </submittedName>
</protein>
<gene>
    <name evidence="3" type="ORF">CLV99_0129</name>
</gene>
<sequence length="146" mass="16504">MEVIAYMRVVAYNIEEFEKELLAKANAKVHDLTLISNGLNFNTIHYTEGKDVIIISGRDLLDKQMLEALWEIGVKKIITRSTSLEHIDMQYASVLKMHVANTPAADQSPESIAIQTISNLNNWGNKRCLGESCHCSFECDKHTHTK</sequence>
<dbReference type="Gene3D" id="3.40.50.720">
    <property type="entry name" value="NAD(P)-binding Rossmann-like Domain"/>
    <property type="match status" value="1"/>
</dbReference>